<keyword evidence="1" id="KW-0808">Transferase</keyword>
<dbReference type="PANTHER" id="PTHR34388:SF1">
    <property type="entry name" value="DNA POLYMERASE III SUBUNIT DELTA"/>
    <property type="match status" value="1"/>
</dbReference>
<protein>
    <submittedName>
        <fullName evidence="5">DNA polymerase III subunit delta</fullName>
    </submittedName>
</protein>
<keyword evidence="2" id="KW-0548">Nucleotidyltransferase</keyword>
<evidence type="ECO:0000256" key="1">
    <source>
        <dbReference type="ARBA" id="ARBA00022679"/>
    </source>
</evidence>
<keyword evidence="4" id="KW-0239">DNA-directed DNA polymerase</keyword>
<accession>A0ABS6N4C8</accession>
<dbReference type="EMBL" id="JAHRWL010000001">
    <property type="protein sequence ID" value="MBV2358872.1"/>
    <property type="molecule type" value="Genomic_DNA"/>
</dbReference>
<dbReference type="InterPro" id="IPR005790">
    <property type="entry name" value="DNA_polIII_delta"/>
</dbReference>
<evidence type="ECO:0000256" key="4">
    <source>
        <dbReference type="ARBA" id="ARBA00022932"/>
    </source>
</evidence>
<evidence type="ECO:0000256" key="3">
    <source>
        <dbReference type="ARBA" id="ARBA00022705"/>
    </source>
</evidence>
<gene>
    <name evidence="5" type="ORF">KUH32_03725</name>
</gene>
<organism evidence="5 6">
    <name type="scientific">Thalassococcus arenae</name>
    <dbReference type="NCBI Taxonomy" id="2851652"/>
    <lineage>
        <taxon>Bacteria</taxon>
        <taxon>Pseudomonadati</taxon>
        <taxon>Pseudomonadota</taxon>
        <taxon>Alphaproteobacteria</taxon>
        <taxon>Rhodobacterales</taxon>
        <taxon>Roseobacteraceae</taxon>
        <taxon>Thalassococcus</taxon>
    </lineage>
</organism>
<reference evidence="5" key="1">
    <citation type="submission" date="2021-06" db="EMBL/GenBank/DDBJ databases">
        <title>Thalassococcus sp. CAU 1522 isolated from sea sand, Republic of Korea.</title>
        <authorList>
            <person name="Kim W."/>
        </authorList>
    </citation>
    <scope>NUCLEOTIDE SEQUENCE</scope>
    <source>
        <strain evidence="5">CAU 1522</strain>
    </source>
</reference>
<evidence type="ECO:0000256" key="2">
    <source>
        <dbReference type="ARBA" id="ARBA00022695"/>
    </source>
</evidence>
<sequence>MKLSGRDANAYFRKPDPDAAGLLIYGEDTMRVAMKRAEVVLALIGPQGADEMRLTRVSAADLRRDKALLDDAVKAQSFFPGARVALVEEAGDTVAPQIAAALEDWRPGDAQIVVTAGSLPAKSSLRKLFETAKHAFAAALYNDPMGRDEIEAELKRAGLRDVGREAMTTLEALARTLTPGDFRQTLDKVALYKLDDDSALTPDEVALNAPATIEAQIDEVFHIVAEGRTGDLAPVMMRLDGQGVAPVTLLILAMRHFRVLYALCSAPGGPANAVQKLRPPIFGPRRDRLLRQAGRWNADAVEMALTQLMDTDLTLRSAGQRAPAMALVERCFIRVAHYGARL</sequence>
<evidence type="ECO:0000313" key="5">
    <source>
        <dbReference type="EMBL" id="MBV2358872.1"/>
    </source>
</evidence>
<dbReference type="RefSeq" id="WP_217776719.1">
    <property type="nucleotide sequence ID" value="NZ_JAHRWL010000001.1"/>
</dbReference>
<keyword evidence="6" id="KW-1185">Reference proteome</keyword>
<dbReference type="NCBIfam" id="TIGR01128">
    <property type="entry name" value="holA"/>
    <property type="match status" value="1"/>
</dbReference>
<dbReference type="PANTHER" id="PTHR34388">
    <property type="entry name" value="DNA POLYMERASE III SUBUNIT DELTA"/>
    <property type="match status" value="1"/>
</dbReference>
<keyword evidence="3" id="KW-0235">DNA replication</keyword>
<evidence type="ECO:0000313" key="6">
    <source>
        <dbReference type="Proteomes" id="UP001166293"/>
    </source>
</evidence>
<dbReference type="Proteomes" id="UP001166293">
    <property type="component" value="Unassembled WGS sequence"/>
</dbReference>
<name>A0ABS6N4C8_9RHOB</name>
<comment type="caution">
    <text evidence="5">The sequence shown here is derived from an EMBL/GenBank/DDBJ whole genome shotgun (WGS) entry which is preliminary data.</text>
</comment>
<proteinExistence type="predicted"/>